<evidence type="ECO:0000313" key="2">
    <source>
        <dbReference type="EMBL" id="CAH2108415.1"/>
    </source>
</evidence>
<feature type="region of interest" description="Disordered" evidence="1">
    <location>
        <begin position="1"/>
        <end position="33"/>
    </location>
</feature>
<sequence length="764" mass="88184">MVNTPPSTPRSGSPVSPRSRGQRQVRRDRSALYRKNLKLQEELEKLTRKCNKYKKRYQRAKMTSKDSPQNKYTTLSNAVKDHYNSLKTIKEKVALKKIFQGEGIRKSKMKTAIVRETLGIDQIKQNQTAPKKNILIEQIKNFFDRDDVSRATAGKRETVTYKKRKMQKRYLLDTMKNLHRSFIKEIPRERCCYSYFIKHRPFYVKPPTVGARETCLCRTHINAQYMINILHRNKIIPHPNMNELIASTVCSTYNGACMTGNCQECKTKQIVYYTRDDHQLVKWPQWIRASEMIEKSGKKVRITKNVKETSEGTVSKLIENFNRTLVELKKHIYKIKIQYKSYRAAIDNLKNDEVVLHVDFSENYNCKHFEEVQSHHFGGSRKQITLHTGVMYTKNEGEDKPTVTSFCTISGNNSHNPVSIWAHLHPVISAIKADYPHITTVHFFSDGPATQYRQKLNFHFICSKIFKDYNFIRVTWNFFEAGHGKGAADGVGGYLKRTADEKVATGLDISDAETFFHTLKQLSKVRLYLVTDSEIHNVEKTVPKNLVPLQGTMQVHQVFTDTPDELQYRDLSCFCQRGFCACMNPKKYQPVPVSVVDTNSEINCSDRLNEKKILANISNIVTVPRKTYYSTFCTSSSSSNDEPLANVVQPSVSYVNEKQLIEKENVHPLKIFDGVHVLVKVASVKDKYYTYLGVAKSEVDEEGEIKIMFYKTVDGTGKRFKAVETDISYEPYENILEIVPNPKMIVKGKRVYFDFDQPLNVFEK</sequence>
<gene>
    <name evidence="2" type="ORF">EEDITHA_LOCUS22355</name>
</gene>
<evidence type="ECO:0000313" key="3">
    <source>
        <dbReference type="Proteomes" id="UP001153954"/>
    </source>
</evidence>
<proteinExistence type="predicted"/>
<organism evidence="2 3">
    <name type="scientific">Euphydryas editha</name>
    <name type="common">Edith's checkerspot</name>
    <dbReference type="NCBI Taxonomy" id="104508"/>
    <lineage>
        <taxon>Eukaryota</taxon>
        <taxon>Metazoa</taxon>
        <taxon>Ecdysozoa</taxon>
        <taxon>Arthropoda</taxon>
        <taxon>Hexapoda</taxon>
        <taxon>Insecta</taxon>
        <taxon>Pterygota</taxon>
        <taxon>Neoptera</taxon>
        <taxon>Endopterygota</taxon>
        <taxon>Lepidoptera</taxon>
        <taxon>Glossata</taxon>
        <taxon>Ditrysia</taxon>
        <taxon>Papilionoidea</taxon>
        <taxon>Nymphalidae</taxon>
        <taxon>Nymphalinae</taxon>
        <taxon>Euphydryas</taxon>
    </lineage>
</organism>
<name>A0AAU9VEK8_EUPED</name>
<evidence type="ECO:0000256" key="1">
    <source>
        <dbReference type="SAM" id="MobiDB-lite"/>
    </source>
</evidence>
<protein>
    <submittedName>
        <fullName evidence="2">Uncharacterized protein</fullName>
    </submittedName>
</protein>
<dbReference type="EMBL" id="CAKOGL010000031">
    <property type="protein sequence ID" value="CAH2108415.1"/>
    <property type="molecule type" value="Genomic_DNA"/>
</dbReference>
<dbReference type="PANTHER" id="PTHR46601:SF2">
    <property type="entry name" value="UBIQUITIN-LIKE PROTEASE FAMILY PROFILE DOMAIN-CONTAINING PROTEIN"/>
    <property type="match status" value="1"/>
</dbReference>
<feature type="compositionally biased region" description="Low complexity" evidence="1">
    <location>
        <begin position="9"/>
        <end position="19"/>
    </location>
</feature>
<reference evidence="2" key="1">
    <citation type="submission" date="2022-03" db="EMBL/GenBank/DDBJ databases">
        <authorList>
            <person name="Tunstrom K."/>
        </authorList>
    </citation>
    <scope>NUCLEOTIDE SEQUENCE</scope>
</reference>
<comment type="caution">
    <text evidence="2">The sequence shown here is derived from an EMBL/GenBank/DDBJ whole genome shotgun (WGS) entry which is preliminary data.</text>
</comment>
<accession>A0AAU9VEK8</accession>
<keyword evidence="3" id="KW-1185">Reference proteome</keyword>
<dbReference type="PANTHER" id="PTHR46601">
    <property type="entry name" value="ULP_PROTEASE DOMAIN-CONTAINING PROTEIN"/>
    <property type="match status" value="1"/>
</dbReference>
<dbReference type="AlphaFoldDB" id="A0AAU9VEK8"/>
<dbReference type="Proteomes" id="UP001153954">
    <property type="component" value="Unassembled WGS sequence"/>
</dbReference>